<sequence>MANAHVVIILVYYSLPLSLAQMGFGGGGYCAKCAMANSGMNPHSFGFGGMSSNPNFGSSLSTNQVGENSFGMTPFNSLVIENTGVNSGSAYGINPVVNTPSTTPPTDNTNTYRIVATNPCMNGGSGCIILSPSMSSPCCNSGGCCGGQLGNFNPNFGGSAFLISPNALGTTATDGSNANTIQLGSNPNTIQLSSLRSSNPFETGTFSSLGNTGNIFASSLGSNPFGTTLSSFAPLSSTNNFGTYVLTGRRRRRHSSS</sequence>
<protein>
    <submittedName>
        <fullName evidence="3">Uncharacterized protein</fullName>
    </submittedName>
</protein>
<proteinExistence type="predicted"/>
<accession>A0A0M3IF93</accession>
<name>A0A0M3IF93_ASCLU</name>
<feature type="chain" id="PRO_5005656899" evidence="1">
    <location>
        <begin position="21"/>
        <end position="257"/>
    </location>
</feature>
<keyword evidence="1" id="KW-0732">Signal</keyword>
<dbReference type="WBParaSite" id="ALUE_0001685901-mRNA-1">
    <property type="protein sequence ID" value="ALUE_0001685901-mRNA-1"/>
    <property type="gene ID" value="ALUE_0001685901"/>
</dbReference>
<feature type="signal peptide" evidence="1">
    <location>
        <begin position="1"/>
        <end position="20"/>
    </location>
</feature>
<evidence type="ECO:0000313" key="3">
    <source>
        <dbReference type="WBParaSite" id="ALUE_0001685901-mRNA-1"/>
    </source>
</evidence>
<reference evidence="3" key="1">
    <citation type="submission" date="2017-02" db="UniProtKB">
        <authorList>
            <consortium name="WormBaseParasite"/>
        </authorList>
    </citation>
    <scope>IDENTIFICATION</scope>
</reference>
<dbReference type="AlphaFoldDB" id="A0A0M3IF93"/>
<keyword evidence="2" id="KW-1185">Reference proteome</keyword>
<evidence type="ECO:0000256" key="1">
    <source>
        <dbReference type="SAM" id="SignalP"/>
    </source>
</evidence>
<dbReference type="Proteomes" id="UP000036681">
    <property type="component" value="Unplaced"/>
</dbReference>
<evidence type="ECO:0000313" key="2">
    <source>
        <dbReference type="Proteomes" id="UP000036681"/>
    </source>
</evidence>
<organism evidence="2 3">
    <name type="scientific">Ascaris lumbricoides</name>
    <name type="common">Giant roundworm</name>
    <dbReference type="NCBI Taxonomy" id="6252"/>
    <lineage>
        <taxon>Eukaryota</taxon>
        <taxon>Metazoa</taxon>
        <taxon>Ecdysozoa</taxon>
        <taxon>Nematoda</taxon>
        <taxon>Chromadorea</taxon>
        <taxon>Rhabditida</taxon>
        <taxon>Spirurina</taxon>
        <taxon>Ascaridomorpha</taxon>
        <taxon>Ascaridoidea</taxon>
        <taxon>Ascarididae</taxon>
        <taxon>Ascaris</taxon>
    </lineage>
</organism>